<sequence length="172" mass="18644">MIALQKHPVKILHLNVRSELHGDEEKTAVDIKIGFDVPNHYLDSLGDGLRAALYAAPEDRNMPVPGTDQDHLTHVRYPQLGTQKWAGEFASVGLHLHLGNGRGKGDLVFSETKFGKLTFAAKEGGTCACVARAQVLPTPDETAKLVGLLKHEVPATVDMTNAVNTDEEEGDE</sequence>
<gene>
    <name evidence="1" type="ORF">BgramDRAFT_4639</name>
</gene>
<protein>
    <submittedName>
        <fullName evidence="1">Uncharacterized protein</fullName>
    </submittedName>
</protein>
<name>B1G5L1_PARG4</name>
<evidence type="ECO:0000313" key="2">
    <source>
        <dbReference type="Proteomes" id="UP000005045"/>
    </source>
</evidence>
<dbReference type="AlphaFoldDB" id="B1G5L1"/>
<reference evidence="1 2" key="1">
    <citation type="submission" date="2008-03" db="EMBL/GenBank/DDBJ databases">
        <title>Sequencing of the draft genome and assembly of Burkholderia graminis C4D1M.</title>
        <authorList>
            <consortium name="US DOE Joint Genome Institute (JGI-PGF)"/>
            <person name="Copeland A."/>
            <person name="Lucas S."/>
            <person name="Lapidus A."/>
            <person name="Glavina del Rio T."/>
            <person name="Dalin E."/>
            <person name="Tice H."/>
            <person name="Bruce D."/>
            <person name="Goodwin L."/>
            <person name="Pitluck S."/>
            <person name="Larimer F."/>
            <person name="Land M.L."/>
            <person name="Hauser L."/>
            <person name="Tiedje J."/>
            <person name="Richardson P."/>
        </authorList>
    </citation>
    <scope>NUCLEOTIDE SEQUENCE [LARGE SCALE GENOMIC DNA]</scope>
    <source>
        <strain evidence="2">ATCC 700544 / DSM 17151 / LMG 18924 / NCIMB 13744 / C4D1M</strain>
    </source>
</reference>
<dbReference type="OrthoDB" id="9033198at2"/>
<dbReference type="EMBL" id="ABLD01000017">
    <property type="protein sequence ID" value="EDT08486.1"/>
    <property type="molecule type" value="Genomic_DNA"/>
</dbReference>
<evidence type="ECO:0000313" key="1">
    <source>
        <dbReference type="EMBL" id="EDT08486.1"/>
    </source>
</evidence>
<accession>B1G5L1</accession>
<dbReference type="RefSeq" id="WP_006051209.1">
    <property type="nucleotide sequence ID" value="NZ_ABLD01000017.1"/>
</dbReference>
<dbReference type="Proteomes" id="UP000005045">
    <property type="component" value="Unassembled WGS sequence"/>
</dbReference>
<comment type="caution">
    <text evidence="1">The sequence shown here is derived from an EMBL/GenBank/DDBJ whole genome shotgun (WGS) entry which is preliminary data.</text>
</comment>
<proteinExistence type="predicted"/>
<keyword evidence="2" id="KW-1185">Reference proteome</keyword>
<organism evidence="1 2">
    <name type="scientific">Paraburkholderia graminis (strain ATCC 700544 / DSM 17151 / LMG 18924 / NCIMB 13744 / C4D1M)</name>
    <dbReference type="NCBI Taxonomy" id="396598"/>
    <lineage>
        <taxon>Bacteria</taxon>
        <taxon>Pseudomonadati</taxon>
        <taxon>Pseudomonadota</taxon>
        <taxon>Betaproteobacteria</taxon>
        <taxon>Burkholderiales</taxon>
        <taxon>Burkholderiaceae</taxon>
        <taxon>Paraburkholderia</taxon>
    </lineage>
</organism>